<evidence type="ECO:0000259" key="2">
    <source>
        <dbReference type="Pfam" id="PF08639"/>
    </source>
</evidence>
<feature type="compositionally biased region" description="Basic and acidic residues" evidence="1">
    <location>
        <begin position="841"/>
        <end position="852"/>
    </location>
</feature>
<feature type="region of interest" description="Disordered" evidence="1">
    <location>
        <begin position="30"/>
        <end position="53"/>
    </location>
</feature>
<dbReference type="Gene3D" id="1.20.58.2130">
    <property type="match status" value="1"/>
</dbReference>
<dbReference type="InterPro" id="IPR013948">
    <property type="entry name" value="DNA_replication_reg_Sld3_C"/>
</dbReference>
<dbReference type="GO" id="GO:0031261">
    <property type="term" value="C:DNA replication preinitiation complex"/>
    <property type="evidence" value="ECO:0007669"/>
    <property type="project" value="TreeGrafter"/>
</dbReference>
<feature type="compositionally biased region" description="Basic and acidic residues" evidence="1">
    <location>
        <begin position="509"/>
        <end position="518"/>
    </location>
</feature>
<dbReference type="Proteomes" id="UP000480548">
    <property type="component" value="Unassembled WGS sequence"/>
</dbReference>
<feature type="compositionally biased region" description="Low complexity" evidence="1">
    <location>
        <begin position="811"/>
        <end position="822"/>
    </location>
</feature>
<evidence type="ECO:0000313" key="4">
    <source>
        <dbReference type="Proteomes" id="UP000480548"/>
    </source>
</evidence>
<accession>A0A7C8NWJ3</accession>
<evidence type="ECO:0000313" key="3">
    <source>
        <dbReference type="EMBL" id="KAF3131839.1"/>
    </source>
</evidence>
<comment type="caution">
    <text evidence="3">The sequence shown here is derived from an EMBL/GenBank/DDBJ whole genome shotgun (WGS) entry which is preliminary data.</text>
</comment>
<dbReference type="PANTHER" id="PTHR28067:SF1">
    <property type="entry name" value="DNA REPLICATION REGULATOR SLD3"/>
    <property type="match status" value="1"/>
</dbReference>
<sequence length="993" mass="110783">MARSDWVEKEFVSIYRIAHTLPLTILWEIKQPPNKDTGGDEDGMDSLNLSDPKLSTSTAENTFRVVSALLRLQSLSMDGPPKNNTPLLDAVTFSTPRHLKKGPVGSALSLRKRRRADDGITVHLPPPFTIEAESDFGENVHIKPLEILPRDSIGLDWANSKTNSRLFNADIPSLNAENVILIAKYDNTRQLAAIQRVGHPRSGLYTLFRLSNHVNMGPVKTMAAHLKKEIGKWWKPAELDDEGAQSESEEWWEDGNMDQSILVNALQGVHVTPGSRQLNLDKLLTATKSLAIAKNKPALKPKISPLPSGPAPPSDTDSVPEFGLARLRQQYYSLLYTSKSSLQYFPKTSLSRARVLFPTNGESPVSRLDLLLCLENMVMSVEECDDKYRAGIRDVSNARRAQSGMADQMTNDQLESAIVPPNCLRDNEIKYVLKWLKSLSDDDGPIRSLGQEEIHLQKCTTELRSRETELQVIVILEILAIKEGLSDEKTKEYEKLKKAADRRRRRREKAGQGDDGEKKKRKKKMDLLVLLDLLVDRLCIWHSIGTGEEPKSSRPKPKDAKDRLRHFCIEIVIAYYSSRLPNICEDIRCKCTGKIKQTRKDHDLVIEGEETQLDISQIGSQDAMPDTTEDSSLFLKSVYGSRPTLSRSLTAPAGRPQLERAESSFSASLHGETQDLTFDFAAQVSQDKEAMKTSFRGGITNTKKTAERRVVDMAPRTKRRKTECGDESQLKDAIKNIAKPNRLAVAEEMVSASAQRMKITGRKPKKTIRIPVATNTVQVAATPRKNNRTLKLLERKPDVPTAIAEEEDHIPPSSQIVPQSSIKDARKNERDEVQATPSKAPRADAHARTALHQHDAQRLNLLQSSPLCISATPMRPKRTFMESLNPGTSSKPNAFISSTPSNPFRTSTDTFLAKGFMNSITSSVTDTPTKPSIASKLRSSLLQIDEGDVITSSPLQKPKPGTPVNRRLVVRNIEEDFGNDDADIYKALGWNDY</sequence>
<dbReference type="GO" id="GO:0006270">
    <property type="term" value="P:DNA replication initiation"/>
    <property type="evidence" value="ECO:0007669"/>
    <property type="project" value="InterPro"/>
</dbReference>
<feature type="region of interest" description="Disordered" evidence="1">
    <location>
        <begin position="645"/>
        <end position="665"/>
    </location>
</feature>
<dbReference type="Pfam" id="PF08639">
    <property type="entry name" value="Sld3_STD"/>
    <property type="match status" value="1"/>
</dbReference>
<gene>
    <name evidence="3" type="ORF">TWF703_007559</name>
</gene>
<reference evidence="3 4" key="1">
    <citation type="submission" date="2019-06" db="EMBL/GenBank/DDBJ databases">
        <authorList>
            <person name="Palmer J.M."/>
        </authorList>
    </citation>
    <scope>NUCLEOTIDE SEQUENCE [LARGE SCALE GENOMIC DNA]</scope>
    <source>
        <strain evidence="3 4">TWF703</strain>
    </source>
</reference>
<proteinExistence type="predicted"/>
<protein>
    <recommendedName>
        <fullName evidence="2">DNA replication regulator Sld3 C-terminal domain-containing protein</fullName>
    </recommendedName>
</protein>
<feature type="region of interest" description="Disordered" evidence="1">
    <location>
        <begin position="803"/>
        <end position="852"/>
    </location>
</feature>
<dbReference type="AlphaFoldDB" id="A0A7C8NWJ3"/>
<dbReference type="InterPro" id="IPR042511">
    <property type="entry name" value="Sld3"/>
</dbReference>
<dbReference type="PANTHER" id="PTHR28067">
    <property type="entry name" value="DNA REPLICATION REGULATOR SLD3"/>
    <property type="match status" value="1"/>
</dbReference>
<feature type="region of interest" description="Disordered" evidence="1">
    <location>
        <begin position="495"/>
        <end position="520"/>
    </location>
</feature>
<feature type="compositionally biased region" description="Basic and acidic residues" evidence="1">
    <location>
        <begin position="823"/>
        <end position="833"/>
    </location>
</feature>
<dbReference type="EMBL" id="WIQZ01000047">
    <property type="protein sequence ID" value="KAF3131839.1"/>
    <property type="molecule type" value="Genomic_DNA"/>
</dbReference>
<name>A0A7C8NWJ3_ORBOL</name>
<evidence type="ECO:0000256" key="1">
    <source>
        <dbReference type="SAM" id="MobiDB-lite"/>
    </source>
</evidence>
<feature type="domain" description="DNA replication regulator Sld3 C-terminal" evidence="2">
    <location>
        <begin position="325"/>
        <end position="839"/>
    </location>
</feature>
<organism evidence="3 4">
    <name type="scientific">Orbilia oligospora</name>
    <name type="common">Nematode-trapping fungus</name>
    <name type="synonym">Arthrobotrys oligospora</name>
    <dbReference type="NCBI Taxonomy" id="2813651"/>
    <lineage>
        <taxon>Eukaryota</taxon>
        <taxon>Fungi</taxon>
        <taxon>Dikarya</taxon>
        <taxon>Ascomycota</taxon>
        <taxon>Pezizomycotina</taxon>
        <taxon>Orbiliomycetes</taxon>
        <taxon>Orbiliales</taxon>
        <taxon>Orbiliaceae</taxon>
        <taxon>Orbilia</taxon>
    </lineage>
</organism>